<evidence type="ECO:0000313" key="2">
    <source>
        <dbReference type="EMBL" id="GAV06165.1"/>
    </source>
</evidence>
<reference evidence="2 3" key="1">
    <citation type="journal article" date="2016" name="Nat. Commun.">
        <title>Extremotolerant tardigrade genome and improved radiotolerance of human cultured cells by tardigrade-unique protein.</title>
        <authorList>
            <person name="Hashimoto T."/>
            <person name="Horikawa D.D."/>
            <person name="Saito Y."/>
            <person name="Kuwahara H."/>
            <person name="Kozuka-Hata H."/>
            <person name="Shin-I T."/>
            <person name="Minakuchi Y."/>
            <person name="Ohishi K."/>
            <person name="Motoyama A."/>
            <person name="Aizu T."/>
            <person name="Enomoto A."/>
            <person name="Kondo K."/>
            <person name="Tanaka S."/>
            <person name="Hara Y."/>
            <person name="Koshikawa S."/>
            <person name="Sagara H."/>
            <person name="Miura T."/>
            <person name="Yokobori S."/>
            <person name="Miyagawa K."/>
            <person name="Suzuki Y."/>
            <person name="Kubo T."/>
            <person name="Oyama M."/>
            <person name="Kohara Y."/>
            <person name="Fujiyama A."/>
            <person name="Arakawa K."/>
            <person name="Katayama T."/>
            <person name="Toyoda A."/>
            <person name="Kunieda T."/>
        </authorList>
    </citation>
    <scope>NUCLEOTIDE SEQUENCE [LARGE SCALE GENOMIC DNA]</scope>
    <source>
        <strain evidence="2 3">YOKOZUNA-1</strain>
    </source>
</reference>
<feature type="region of interest" description="Disordered" evidence="1">
    <location>
        <begin position="61"/>
        <end position="80"/>
    </location>
</feature>
<gene>
    <name evidence="2" type="primary">RvY_16192-1</name>
    <name evidence="2" type="synonym">RvY_16192.1</name>
    <name evidence="2" type="ORF">RvY_16192</name>
</gene>
<accession>A0A1D1VXK7</accession>
<organism evidence="2 3">
    <name type="scientific">Ramazzottius varieornatus</name>
    <name type="common">Water bear</name>
    <name type="synonym">Tardigrade</name>
    <dbReference type="NCBI Taxonomy" id="947166"/>
    <lineage>
        <taxon>Eukaryota</taxon>
        <taxon>Metazoa</taxon>
        <taxon>Ecdysozoa</taxon>
        <taxon>Tardigrada</taxon>
        <taxon>Eutardigrada</taxon>
        <taxon>Parachela</taxon>
        <taxon>Hypsibioidea</taxon>
        <taxon>Ramazzottiidae</taxon>
        <taxon>Ramazzottius</taxon>
    </lineage>
</organism>
<evidence type="ECO:0000256" key="1">
    <source>
        <dbReference type="SAM" id="MobiDB-lite"/>
    </source>
</evidence>
<name>A0A1D1VXK7_RAMVA</name>
<feature type="compositionally biased region" description="Basic and acidic residues" evidence="1">
    <location>
        <begin position="67"/>
        <end position="78"/>
    </location>
</feature>
<protein>
    <submittedName>
        <fullName evidence="2">Uncharacterized protein</fullName>
    </submittedName>
</protein>
<comment type="caution">
    <text evidence="2">The sequence shown here is derived from an EMBL/GenBank/DDBJ whole genome shotgun (WGS) entry which is preliminary data.</text>
</comment>
<dbReference type="Proteomes" id="UP000186922">
    <property type="component" value="Unassembled WGS sequence"/>
</dbReference>
<sequence length="100" mass="11249">MAVYQRKAERQQARVNWVKFCGREDDGPTDIGEPESTEVDEENLIHTLPVLHTDERIAVPFGSENGLPRERTPEKLMVEDSGNTVGELIVKTAESDLIDE</sequence>
<proteinExistence type="predicted"/>
<dbReference type="EMBL" id="BDGG01000013">
    <property type="protein sequence ID" value="GAV06165.1"/>
    <property type="molecule type" value="Genomic_DNA"/>
</dbReference>
<keyword evidence="3" id="KW-1185">Reference proteome</keyword>
<dbReference type="AlphaFoldDB" id="A0A1D1VXK7"/>
<evidence type="ECO:0000313" key="3">
    <source>
        <dbReference type="Proteomes" id="UP000186922"/>
    </source>
</evidence>